<dbReference type="EMBL" id="JBJIAA010000004">
    <property type="protein sequence ID" value="MFL0249976.1"/>
    <property type="molecule type" value="Genomic_DNA"/>
</dbReference>
<protein>
    <submittedName>
        <fullName evidence="2">Uncharacterized protein</fullName>
    </submittedName>
</protein>
<keyword evidence="3" id="KW-1185">Reference proteome</keyword>
<feature type="transmembrane region" description="Helical" evidence="1">
    <location>
        <begin position="57"/>
        <end position="74"/>
    </location>
</feature>
<reference evidence="2 3" key="1">
    <citation type="submission" date="2024-11" db="EMBL/GenBank/DDBJ databases">
        <authorList>
            <person name="Heng Y.C."/>
            <person name="Lim A.C.H."/>
            <person name="Lee J.K.Y."/>
            <person name="Kittelmann S."/>
        </authorList>
    </citation>
    <scope>NUCLEOTIDE SEQUENCE [LARGE SCALE GENOMIC DNA]</scope>
    <source>
        <strain evidence="2 3">WILCCON 0114</strain>
    </source>
</reference>
<dbReference type="Proteomes" id="UP001623592">
    <property type="component" value="Unassembled WGS sequence"/>
</dbReference>
<feature type="transmembrane region" description="Helical" evidence="1">
    <location>
        <begin position="28"/>
        <end position="50"/>
    </location>
</feature>
<organism evidence="2 3">
    <name type="scientific">Clostridium neuense</name>
    <dbReference type="NCBI Taxonomy" id="1728934"/>
    <lineage>
        <taxon>Bacteria</taxon>
        <taxon>Bacillati</taxon>
        <taxon>Bacillota</taxon>
        <taxon>Clostridia</taxon>
        <taxon>Eubacteriales</taxon>
        <taxon>Clostridiaceae</taxon>
        <taxon>Clostridium</taxon>
    </lineage>
</organism>
<comment type="caution">
    <text evidence="2">The sequence shown here is derived from an EMBL/GenBank/DDBJ whole genome shotgun (WGS) entry which is preliminary data.</text>
</comment>
<evidence type="ECO:0000313" key="3">
    <source>
        <dbReference type="Proteomes" id="UP001623592"/>
    </source>
</evidence>
<gene>
    <name evidence="2" type="ORF">ACJDT4_06030</name>
</gene>
<keyword evidence="1" id="KW-0812">Transmembrane</keyword>
<accession>A0ABW8TC99</accession>
<name>A0ABW8TC99_9CLOT</name>
<keyword evidence="1" id="KW-0472">Membrane</keyword>
<keyword evidence="1" id="KW-1133">Transmembrane helix</keyword>
<sequence length="85" mass="9917">MGNLLGCLCYLFLIIVFFIDYRKNKKMYMLLAAIFISIELFLETPLASGINKIVKNALEVIMLILMAATLYLLVKEYKEYKEKKK</sequence>
<dbReference type="RefSeq" id="WP_406786642.1">
    <property type="nucleotide sequence ID" value="NZ_JBJIAA010000004.1"/>
</dbReference>
<evidence type="ECO:0000313" key="2">
    <source>
        <dbReference type="EMBL" id="MFL0249976.1"/>
    </source>
</evidence>
<evidence type="ECO:0000256" key="1">
    <source>
        <dbReference type="SAM" id="Phobius"/>
    </source>
</evidence>
<proteinExistence type="predicted"/>